<evidence type="ECO:0000256" key="2">
    <source>
        <dbReference type="ARBA" id="ARBA00006076"/>
    </source>
</evidence>
<evidence type="ECO:0008006" key="7">
    <source>
        <dbReference type="Google" id="ProtNLM"/>
    </source>
</evidence>
<dbReference type="Proteomes" id="UP000826271">
    <property type="component" value="Unassembled WGS sequence"/>
</dbReference>
<evidence type="ECO:0000313" key="6">
    <source>
        <dbReference type="Proteomes" id="UP000826271"/>
    </source>
</evidence>
<accession>A0AAV6X1E1</accession>
<sequence>MEDKEGMSWPHIVTIKTEGNMNDGIIHEPALGKGLAGALGLLKDRGILKETVEWGGRNVDKKKSKLVGIYENDHGTKEIRIERRDEFGRMLTPKEAFRQDSHKFHGKAPGKKKQEKHMRQYQEELKRRIADTPSLLLERMREAQAKSKKPYLVLNGHVKPGQSSDPASGFATVEKDLAGGFTPMLDDKKVKHFSSIKRKSGLRDRSSQKKPKT</sequence>
<organism evidence="5 6">
    <name type="scientific">Buddleja alternifolia</name>
    <dbReference type="NCBI Taxonomy" id="168488"/>
    <lineage>
        <taxon>Eukaryota</taxon>
        <taxon>Viridiplantae</taxon>
        <taxon>Streptophyta</taxon>
        <taxon>Embryophyta</taxon>
        <taxon>Tracheophyta</taxon>
        <taxon>Spermatophyta</taxon>
        <taxon>Magnoliopsida</taxon>
        <taxon>eudicotyledons</taxon>
        <taxon>Gunneridae</taxon>
        <taxon>Pentapetalae</taxon>
        <taxon>asterids</taxon>
        <taxon>lamiids</taxon>
        <taxon>Lamiales</taxon>
        <taxon>Scrophulariaceae</taxon>
        <taxon>Buddlejeae</taxon>
        <taxon>Buddleja</taxon>
    </lineage>
</organism>
<comment type="subcellular location">
    <subcellularLocation>
        <location evidence="1">Nucleus</location>
    </subcellularLocation>
</comment>
<proteinExistence type="inferred from homology"/>
<dbReference type="GO" id="GO:0046540">
    <property type="term" value="C:U4/U6 x U5 tri-snRNP complex"/>
    <property type="evidence" value="ECO:0007669"/>
    <property type="project" value="TreeGrafter"/>
</dbReference>
<dbReference type="EMBL" id="WHWC01000009">
    <property type="protein sequence ID" value="KAG8376348.1"/>
    <property type="molecule type" value="Genomic_DNA"/>
</dbReference>
<dbReference type="PANTHER" id="PTHR14152:SF5">
    <property type="entry name" value="U4_U6.U5 TRI-SNRNP-ASSOCIATED PROTEIN 1"/>
    <property type="match status" value="1"/>
</dbReference>
<keyword evidence="6" id="KW-1185">Reference proteome</keyword>
<dbReference type="GO" id="GO:0000481">
    <property type="term" value="P:maturation of 5S rRNA"/>
    <property type="evidence" value="ECO:0007669"/>
    <property type="project" value="TreeGrafter"/>
</dbReference>
<dbReference type="Pfam" id="PF03343">
    <property type="entry name" value="SART-1"/>
    <property type="match status" value="1"/>
</dbReference>
<dbReference type="AlphaFoldDB" id="A0AAV6X1E1"/>
<reference evidence="5" key="1">
    <citation type="submission" date="2019-10" db="EMBL/GenBank/DDBJ databases">
        <authorList>
            <person name="Zhang R."/>
            <person name="Pan Y."/>
            <person name="Wang J."/>
            <person name="Ma R."/>
            <person name="Yu S."/>
        </authorList>
    </citation>
    <scope>NUCLEOTIDE SEQUENCE</scope>
    <source>
        <strain evidence="5">LA-IB0</strain>
        <tissue evidence="5">Leaf</tissue>
    </source>
</reference>
<feature type="compositionally biased region" description="Basic residues" evidence="4">
    <location>
        <begin position="104"/>
        <end position="116"/>
    </location>
</feature>
<dbReference type="PANTHER" id="PTHR14152">
    <property type="entry name" value="SQUAMOUS CELL CARCINOMA ANTIGEN RECOGNISED BY CYTOTOXIC T LYMPHOCYTES"/>
    <property type="match status" value="1"/>
</dbReference>
<feature type="region of interest" description="Disordered" evidence="4">
    <location>
        <begin position="92"/>
        <end position="119"/>
    </location>
</feature>
<evidence type="ECO:0000256" key="3">
    <source>
        <dbReference type="ARBA" id="ARBA00023242"/>
    </source>
</evidence>
<evidence type="ECO:0000313" key="5">
    <source>
        <dbReference type="EMBL" id="KAG8376348.1"/>
    </source>
</evidence>
<dbReference type="GO" id="GO:0045292">
    <property type="term" value="P:mRNA cis splicing, via spliceosome"/>
    <property type="evidence" value="ECO:0007669"/>
    <property type="project" value="TreeGrafter"/>
</dbReference>
<keyword evidence="3" id="KW-0539">Nucleus</keyword>
<evidence type="ECO:0000256" key="4">
    <source>
        <dbReference type="SAM" id="MobiDB-lite"/>
    </source>
</evidence>
<protein>
    <recommendedName>
        <fullName evidence="7">SART-1 family protein DOT2</fullName>
    </recommendedName>
</protein>
<name>A0AAV6X1E1_9LAMI</name>
<comment type="similarity">
    <text evidence="2">Belongs to the SNU66/SART1 family.</text>
</comment>
<dbReference type="InterPro" id="IPR005011">
    <property type="entry name" value="SNU66/SART1"/>
</dbReference>
<gene>
    <name evidence="5" type="ORF">BUALT_Bualt09G0053800</name>
</gene>
<evidence type="ECO:0000256" key="1">
    <source>
        <dbReference type="ARBA" id="ARBA00004123"/>
    </source>
</evidence>
<comment type="caution">
    <text evidence="5">The sequence shown here is derived from an EMBL/GenBank/DDBJ whole genome shotgun (WGS) entry which is preliminary data.</text>
</comment>
<feature type="region of interest" description="Disordered" evidence="4">
    <location>
        <begin position="192"/>
        <end position="213"/>
    </location>
</feature>